<feature type="transmembrane region" description="Helical" evidence="1">
    <location>
        <begin position="43"/>
        <end position="70"/>
    </location>
</feature>
<gene>
    <name evidence="2" type="ORF">CHC_T00001982001</name>
</gene>
<accession>R7Q5L9</accession>
<reference evidence="3" key="1">
    <citation type="journal article" date="2013" name="Proc. Natl. Acad. Sci. U.S.A.">
        <title>Genome structure and metabolic features in the red seaweed Chondrus crispus shed light on evolution of the Archaeplastida.</title>
        <authorList>
            <person name="Collen J."/>
            <person name="Porcel B."/>
            <person name="Carre W."/>
            <person name="Ball S.G."/>
            <person name="Chaparro C."/>
            <person name="Tonon T."/>
            <person name="Barbeyron T."/>
            <person name="Michel G."/>
            <person name="Noel B."/>
            <person name="Valentin K."/>
            <person name="Elias M."/>
            <person name="Artiguenave F."/>
            <person name="Arun A."/>
            <person name="Aury J.M."/>
            <person name="Barbosa-Neto J.F."/>
            <person name="Bothwell J.H."/>
            <person name="Bouget F.Y."/>
            <person name="Brillet L."/>
            <person name="Cabello-Hurtado F."/>
            <person name="Capella-Gutierrez S."/>
            <person name="Charrier B."/>
            <person name="Cladiere L."/>
            <person name="Cock J.M."/>
            <person name="Coelho S.M."/>
            <person name="Colleoni C."/>
            <person name="Czjzek M."/>
            <person name="Da Silva C."/>
            <person name="Delage L."/>
            <person name="Denoeud F."/>
            <person name="Deschamps P."/>
            <person name="Dittami S.M."/>
            <person name="Gabaldon T."/>
            <person name="Gachon C.M."/>
            <person name="Groisillier A."/>
            <person name="Herve C."/>
            <person name="Jabbari K."/>
            <person name="Katinka M."/>
            <person name="Kloareg B."/>
            <person name="Kowalczyk N."/>
            <person name="Labadie K."/>
            <person name="Leblanc C."/>
            <person name="Lopez P.J."/>
            <person name="McLachlan D.H."/>
            <person name="Meslet-Cladiere L."/>
            <person name="Moustafa A."/>
            <person name="Nehr Z."/>
            <person name="Nyvall Collen P."/>
            <person name="Panaud O."/>
            <person name="Partensky F."/>
            <person name="Poulain J."/>
            <person name="Rensing S.A."/>
            <person name="Rousvoal S."/>
            <person name="Samson G."/>
            <person name="Symeonidi A."/>
            <person name="Weissenbach J."/>
            <person name="Zambounis A."/>
            <person name="Wincker P."/>
            <person name="Boyen C."/>
        </authorList>
    </citation>
    <scope>NUCLEOTIDE SEQUENCE [LARGE SCALE GENOMIC DNA]</scope>
    <source>
        <strain evidence="3">cv. Stackhouse</strain>
    </source>
</reference>
<proteinExistence type="predicted"/>
<dbReference type="AlphaFoldDB" id="R7Q5L9"/>
<dbReference type="Proteomes" id="UP000012073">
    <property type="component" value="Unassembled WGS sequence"/>
</dbReference>
<evidence type="ECO:0000256" key="1">
    <source>
        <dbReference type="SAM" id="Phobius"/>
    </source>
</evidence>
<keyword evidence="1" id="KW-0812">Transmembrane</keyword>
<dbReference type="RefSeq" id="XP_005712931.1">
    <property type="nucleotide sequence ID" value="XM_005712874.1"/>
</dbReference>
<keyword evidence="1" id="KW-1133">Transmembrane helix</keyword>
<name>R7Q5L9_CHOCR</name>
<dbReference type="EMBL" id="HG001634">
    <property type="protein sequence ID" value="CDF33128.1"/>
    <property type="molecule type" value="Genomic_DNA"/>
</dbReference>
<keyword evidence="3" id="KW-1185">Reference proteome</keyword>
<protein>
    <submittedName>
        <fullName evidence="2">Uncharacterized protein</fullName>
    </submittedName>
</protein>
<dbReference type="KEGG" id="ccp:CHC_T00001982001"/>
<evidence type="ECO:0000313" key="3">
    <source>
        <dbReference type="Proteomes" id="UP000012073"/>
    </source>
</evidence>
<organism evidence="2 3">
    <name type="scientific">Chondrus crispus</name>
    <name type="common">Carrageen Irish moss</name>
    <name type="synonym">Polymorpha crispa</name>
    <dbReference type="NCBI Taxonomy" id="2769"/>
    <lineage>
        <taxon>Eukaryota</taxon>
        <taxon>Rhodophyta</taxon>
        <taxon>Florideophyceae</taxon>
        <taxon>Rhodymeniophycidae</taxon>
        <taxon>Gigartinales</taxon>
        <taxon>Gigartinaceae</taxon>
        <taxon>Chondrus</taxon>
    </lineage>
</organism>
<keyword evidence="1" id="KW-0472">Membrane</keyword>
<dbReference type="Gramene" id="CDF33128">
    <property type="protein sequence ID" value="CDF33128"/>
    <property type="gene ID" value="CHC_T00001982001"/>
</dbReference>
<sequence>MGCGRLAAGRAAGGVPVIPSTPDARRCVRERAVVGDFCCGRRLLLWSATFVVVGDFVVSGVWHACGMRYWRCWRGRERRFCRAAPAAPLSRPLRAVSNEELGVLARGICVQVVV</sequence>
<evidence type="ECO:0000313" key="2">
    <source>
        <dbReference type="EMBL" id="CDF33128.1"/>
    </source>
</evidence>
<dbReference type="GeneID" id="17320639"/>